<evidence type="ECO:0000256" key="1">
    <source>
        <dbReference type="SAM" id="MobiDB-lite"/>
    </source>
</evidence>
<evidence type="ECO:0000313" key="3">
    <source>
        <dbReference type="Proteomes" id="UP000217790"/>
    </source>
</evidence>
<feature type="compositionally biased region" description="Polar residues" evidence="1">
    <location>
        <begin position="114"/>
        <end position="123"/>
    </location>
</feature>
<reference evidence="3" key="1">
    <citation type="journal article" date="2017" name="Nat. Ecol. Evol.">
        <title>Genome expansion and lineage-specific genetic innovations in the forest pathogenic fungi Armillaria.</title>
        <authorList>
            <person name="Sipos G."/>
            <person name="Prasanna A.N."/>
            <person name="Walter M.C."/>
            <person name="O'Connor E."/>
            <person name="Balint B."/>
            <person name="Krizsan K."/>
            <person name="Kiss B."/>
            <person name="Hess J."/>
            <person name="Varga T."/>
            <person name="Slot J."/>
            <person name="Riley R."/>
            <person name="Boka B."/>
            <person name="Rigling D."/>
            <person name="Barry K."/>
            <person name="Lee J."/>
            <person name="Mihaltcheva S."/>
            <person name="LaButti K."/>
            <person name="Lipzen A."/>
            <person name="Waldron R."/>
            <person name="Moloney N.M."/>
            <person name="Sperisen C."/>
            <person name="Kredics L."/>
            <person name="Vagvoelgyi C."/>
            <person name="Patrignani A."/>
            <person name="Fitzpatrick D."/>
            <person name="Nagy I."/>
            <person name="Doyle S."/>
            <person name="Anderson J.B."/>
            <person name="Grigoriev I.V."/>
            <person name="Gueldener U."/>
            <person name="Muensterkoetter M."/>
            <person name="Nagy L.G."/>
        </authorList>
    </citation>
    <scope>NUCLEOTIDE SEQUENCE [LARGE SCALE GENOMIC DNA]</scope>
    <source>
        <strain evidence="3">Ar21-2</strain>
    </source>
</reference>
<dbReference type="OrthoDB" id="73076at2759"/>
<dbReference type="InParanoid" id="A0A2H3CYV1"/>
<name>A0A2H3CYV1_ARMGA</name>
<dbReference type="Proteomes" id="UP000217790">
    <property type="component" value="Unassembled WGS sequence"/>
</dbReference>
<protein>
    <submittedName>
        <fullName evidence="2">Uncharacterized protein</fullName>
    </submittedName>
</protein>
<dbReference type="EMBL" id="KZ293704">
    <property type="protein sequence ID" value="PBK83678.1"/>
    <property type="molecule type" value="Genomic_DNA"/>
</dbReference>
<keyword evidence="3" id="KW-1185">Reference proteome</keyword>
<dbReference type="AlphaFoldDB" id="A0A2H3CYV1"/>
<evidence type="ECO:0000313" key="2">
    <source>
        <dbReference type="EMBL" id="PBK83678.1"/>
    </source>
</evidence>
<accession>A0A2H3CYV1</accession>
<sequence>MASKLQLMMSSSSSQQFSHANFKKTADGYQYTFMIDGELDYEQLKCFPSDTDLTEAYQLTLEENETLWLLLSLHPSSIESAPMPSLEALPISLESLPVSSDPLPDVETEEKEPPSNQNILEGL</sequence>
<organism evidence="2 3">
    <name type="scientific">Armillaria gallica</name>
    <name type="common">Bulbous honey fungus</name>
    <name type="synonym">Armillaria bulbosa</name>
    <dbReference type="NCBI Taxonomy" id="47427"/>
    <lineage>
        <taxon>Eukaryota</taxon>
        <taxon>Fungi</taxon>
        <taxon>Dikarya</taxon>
        <taxon>Basidiomycota</taxon>
        <taxon>Agaricomycotina</taxon>
        <taxon>Agaricomycetes</taxon>
        <taxon>Agaricomycetidae</taxon>
        <taxon>Agaricales</taxon>
        <taxon>Marasmiineae</taxon>
        <taxon>Physalacriaceae</taxon>
        <taxon>Armillaria</taxon>
    </lineage>
</organism>
<feature type="region of interest" description="Disordered" evidence="1">
    <location>
        <begin position="97"/>
        <end position="123"/>
    </location>
</feature>
<gene>
    <name evidence="2" type="ORF">ARMGADRAFT_1089111</name>
</gene>
<proteinExistence type="predicted"/>